<organism evidence="1 2">
    <name type="scientific">Vanilla planifolia</name>
    <name type="common">Vanilla</name>
    <dbReference type="NCBI Taxonomy" id="51239"/>
    <lineage>
        <taxon>Eukaryota</taxon>
        <taxon>Viridiplantae</taxon>
        <taxon>Streptophyta</taxon>
        <taxon>Embryophyta</taxon>
        <taxon>Tracheophyta</taxon>
        <taxon>Spermatophyta</taxon>
        <taxon>Magnoliopsida</taxon>
        <taxon>Liliopsida</taxon>
        <taxon>Asparagales</taxon>
        <taxon>Orchidaceae</taxon>
        <taxon>Vanilloideae</taxon>
        <taxon>Vanilleae</taxon>
        <taxon>Vanilla</taxon>
    </lineage>
</organism>
<comment type="caution">
    <text evidence="1">The sequence shown here is derived from an EMBL/GenBank/DDBJ whole genome shotgun (WGS) entry which is preliminary data.</text>
</comment>
<keyword evidence="2" id="KW-1185">Reference proteome</keyword>
<dbReference type="EMBL" id="JADCNL010000006">
    <property type="protein sequence ID" value="KAG0477341.1"/>
    <property type="molecule type" value="Genomic_DNA"/>
</dbReference>
<dbReference type="OrthoDB" id="664300at2759"/>
<reference evidence="1 2" key="1">
    <citation type="journal article" date="2020" name="Nat. Food">
        <title>A phased Vanilla planifolia genome enables genetic improvement of flavour and production.</title>
        <authorList>
            <person name="Hasing T."/>
            <person name="Tang H."/>
            <person name="Brym M."/>
            <person name="Khazi F."/>
            <person name="Huang T."/>
            <person name="Chambers A.H."/>
        </authorList>
    </citation>
    <scope>NUCLEOTIDE SEQUENCE [LARGE SCALE GENOMIC DNA]</scope>
    <source>
        <tissue evidence="1">Leaf</tissue>
    </source>
</reference>
<protein>
    <submittedName>
        <fullName evidence="1">Uncharacterized protein</fullName>
    </submittedName>
</protein>
<dbReference type="Proteomes" id="UP000636800">
    <property type="component" value="Chromosome 6"/>
</dbReference>
<dbReference type="AlphaFoldDB" id="A0A835UZB3"/>
<evidence type="ECO:0000313" key="1">
    <source>
        <dbReference type="EMBL" id="KAG0477341.1"/>
    </source>
</evidence>
<evidence type="ECO:0000313" key="2">
    <source>
        <dbReference type="Proteomes" id="UP000636800"/>
    </source>
</evidence>
<gene>
    <name evidence="1" type="ORF">HPP92_014182</name>
</gene>
<proteinExistence type="predicted"/>
<name>A0A835UZB3_VANPL</name>
<accession>A0A835UZB3</accession>
<sequence length="110" mass="12087">MLRKKRIGSGTFSTVSTLKETKAKAVDIQAFGNGIRETRGRCGCPYGLRRMVVAAATHKRKLEKGERSSAGVRQARRVRTARPLWTGPSFRLGAFGLRGSIRLNASEVLN</sequence>